<feature type="region of interest" description="Disordered" evidence="1">
    <location>
        <begin position="1"/>
        <end position="43"/>
    </location>
</feature>
<dbReference type="Proteomes" id="UP001190700">
    <property type="component" value="Unassembled WGS sequence"/>
</dbReference>
<dbReference type="EMBL" id="LGRX02008246">
    <property type="protein sequence ID" value="KAK3273803.1"/>
    <property type="molecule type" value="Genomic_DNA"/>
</dbReference>
<protein>
    <submittedName>
        <fullName evidence="2">Uncharacterized protein</fullName>
    </submittedName>
</protein>
<reference evidence="2 3" key="1">
    <citation type="journal article" date="2015" name="Genome Biol. Evol.">
        <title>Comparative Genomics of a Bacterivorous Green Alga Reveals Evolutionary Causalities and Consequences of Phago-Mixotrophic Mode of Nutrition.</title>
        <authorList>
            <person name="Burns J.A."/>
            <person name="Paasch A."/>
            <person name="Narechania A."/>
            <person name="Kim E."/>
        </authorList>
    </citation>
    <scope>NUCLEOTIDE SEQUENCE [LARGE SCALE GENOMIC DNA]</scope>
    <source>
        <strain evidence="2 3">PLY_AMNH</strain>
    </source>
</reference>
<gene>
    <name evidence="2" type="ORF">CYMTET_17975</name>
</gene>
<name>A0AAE0G9K9_9CHLO</name>
<evidence type="ECO:0000313" key="3">
    <source>
        <dbReference type="Proteomes" id="UP001190700"/>
    </source>
</evidence>
<sequence length="69" mass="7255">MLANMTKKQRRAYEAAMAAAGSDSDEDEKDAEPVSDEPERPGLLKQVAEAAGKIAGVVAGANKRQKIGL</sequence>
<proteinExistence type="predicted"/>
<evidence type="ECO:0000313" key="2">
    <source>
        <dbReference type="EMBL" id="KAK3273803.1"/>
    </source>
</evidence>
<comment type="caution">
    <text evidence="2">The sequence shown here is derived from an EMBL/GenBank/DDBJ whole genome shotgun (WGS) entry which is preliminary data.</text>
</comment>
<feature type="compositionally biased region" description="Acidic residues" evidence="1">
    <location>
        <begin position="23"/>
        <end position="36"/>
    </location>
</feature>
<organism evidence="2 3">
    <name type="scientific">Cymbomonas tetramitiformis</name>
    <dbReference type="NCBI Taxonomy" id="36881"/>
    <lineage>
        <taxon>Eukaryota</taxon>
        <taxon>Viridiplantae</taxon>
        <taxon>Chlorophyta</taxon>
        <taxon>Pyramimonadophyceae</taxon>
        <taxon>Pyramimonadales</taxon>
        <taxon>Pyramimonadaceae</taxon>
        <taxon>Cymbomonas</taxon>
    </lineage>
</organism>
<dbReference type="AlphaFoldDB" id="A0AAE0G9K9"/>
<keyword evidence="3" id="KW-1185">Reference proteome</keyword>
<evidence type="ECO:0000256" key="1">
    <source>
        <dbReference type="SAM" id="MobiDB-lite"/>
    </source>
</evidence>
<accession>A0AAE0G9K9</accession>